<dbReference type="PRINTS" id="PR01438">
    <property type="entry name" value="UNVRSLSTRESS"/>
</dbReference>
<dbReference type="Gene3D" id="3.40.50.620">
    <property type="entry name" value="HUPs"/>
    <property type="match status" value="1"/>
</dbReference>
<reference evidence="3 4" key="1">
    <citation type="journal article" date="2019" name="Int. J. Syst. Evol. Microbiol.">
        <title>The Global Catalogue of Microorganisms (GCM) 10K type strain sequencing project: providing services to taxonomists for standard genome sequencing and annotation.</title>
        <authorList>
            <consortium name="The Broad Institute Genomics Platform"/>
            <consortium name="The Broad Institute Genome Sequencing Center for Infectious Disease"/>
            <person name="Wu L."/>
            <person name="Ma J."/>
        </authorList>
    </citation>
    <scope>NUCLEOTIDE SEQUENCE [LARGE SCALE GENOMIC DNA]</scope>
    <source>
        <strain evidence="3 4">JCM 16013</strain>
    </source>
</reference>
<comment type="caution">
    <text evidence="3">The sequence shown here is derived from an EMBL/GenBank/DDBJ whole genome shotgun (WGS) entry which is preliminary data.</text>
</comment>
<dbReference type="EMBL" id="BAAAQM010000033">
    <property type="protein sequence ID" value="GAA1984373.1"/>
    <property type="molecule type" value="Genomic_DNA"/>
</dbReference>
<dbReference type="Proteomes" id="UP001499854">
    <property type="component" value="Unassembled WGS sequence"/>
</dbReference>
<gene>
    <name evidence="3" type="ORF">GCM10009838_52820</name>
</gene>
<dbReference type="InterPro" id="IPR006016">
    <property type="entry name" value="UspA"/>
</dbReference>
<sequence>MSGIVVGVDDSPSSKHALRWAVEEARLRKAELHVVSAWEFPFAQPTSPDDDPLPGVPSLEQTALAELGTAVSEAGGDPADPAVITEIVHGSPARVLIEAAQGADLLVVGSRGRGGFSGLVLGSVGRQVINHAPCPVVVVR</sequence>
<protein>
    <submittedName>
        <fullName evidence="3">Universal stress protein</fullName>
    </submittedName>
</protein>
<evidence type="ECO:0000313" key="3">
    <source>
        <dbReference type="EMBL" id="GAA1984373.1"/>
    </source>
</evidence>
<proteinExistence type="inferred from homology"/>
<dbReference type="SUPFAM" id="SSF52402">
    <property type="entry name" value="Adenine nucleotide alpha hydrolases-like"/>
    <property type="match status" value="1"/>
</dbReference>
<keyword evidence="4" id="KW-1185">Reference proteome</keyword>
<dbReference type="CDD" id="cd00293">
    <property type="entry name" value="USP-like"/>
    <property type="match status" value="1"/>
</dbReference>
<evidence type="ECO:0000256" key="1">
    <source>
        <dbReference type="ARBA" id="ARBA00008791"/>
    </source>
</evidence>
<feature type="domain" description="UspA" evidence="2">
    <location>
        <begin position="4"/>
        <end position="140"/>
    </location>
</feature>
<dbReference type="InterPro" id="IPR006015">
    <property type="entry name" value="Universal_stress_UspA"/>
</dbReference>
<organism evidence="3 4">
    <name type="scientific">Catenulispora subtropica</name>
    <dbReference type="NCBI Taxonomy" id="450798"/>
    <lineage>
        <taxon>Bacteria</taxon>
        <taxon>Bacillati</taxon>
        <taxon>Actinomycetota</taxon>
        <taxon>Actinomycetes</taxon>
        <taxon>Catenulisporales</taxon>
        <taxon>Catenulisporaceae</taxon>
        <taxon>Catenulispora</taxon>
    </lineage>
</organism>
<dbReference type="PANTHER" id="PTHR46268">
    <property type="entry name" value="STRESS RESPONSE PROTEIN NHAX"/>
    <property type="match status" value="1"/>
</dbReference>
<evidence type="ECO:0000259" key="2">
    <source>
        <dbReference type="Pfam" id="PF00582"/>
    </source>
</evidence>
<comment type="similarity">
    <text evidence="1">Belongs to the universal stress protein A family.</text>
</comment>
<dbReference type="Pfam" id="PF00582">
    <property type="entry name" value="Usp"/>
    <property type="match status" value="1"/>
</dbReference>
<dbReference type="PANTHER" id="PTHR46268:SF6">
    <property type="entry name" value="UNIVERSAL STRESS PROTEIN UP12"/>
    <property type="match status" value="1"/>
</dbReference>
<dbReference type="InterPro" id="IPR014729">
    <property type="entry name" value="Rossmann-like_a/b/a_fold"/>
</dbReference>
<evidence type="ECO:0000313" key="4">
    <source>
        <dbReference type="Proteomes" id="UP001499854"/>
    </source>
</evidence>
<name>A0ABN2SCY8_9ACTN</name>
<dbReference type="RefSeq" id="WP_344659806.1">
    <property type="nucleotide sequence ID" value="NZ_BAAAQM010000033.1"/>
</dbReference>
<accession>A0ABN2SCY8</accession>